<dbReference type="Proteomes" id="UP000034410">
    <property type="component" value="Chromosome"/>
</dbReference>
<proteinExistence type="inferred from homology"/>
<dbReference type="OrthoDB" id="5296275at2"/>
<dbReference type="Pfam" id="PF10087">
    <property type="entry name" value="DUF2325"/>
    <property type="match status" value="1"/>
</dbReference>
<keyword evidence="4" id="KW-1185">Reference proteome</keyword>
<organism evidence="3 4">
    <name type="scientific">Sedimenticola thiotaurini</name>
    <dbReference type="NCBI Taxonomy" id="1543721"/>
    <lineage>
        <taxon>Bacteria</taxon>
        <taxon>Pseudomonadati</taxon>
        <taxon>Pseudomonadota</taxon>
        <taxon>Gammaproteobacteria</taxon>
        <taxon>Chromatiales</taxon>
        <taxon>Sedimenticolaceae</taxon>
        <taxon>Sedimenticola</taxon>
    </lineage>
</organism>
<dbReference type="EMBL" id="CP011412">
    <property type="protein sequence ID" value="AKH21193.1"/>
    <property type="molecule type" value="Genomic_DNA"/>
</dbReference>
<dbReference type="AlphaFoldDB" id="A0A0F7K2N9"/>
<name>A0A0F7K2N9_9GAMM</name>
<feature type="coiled-coil region" evidence="2">
    <location>
        <begin position="160"/>
        <end position="283"/>
    </location>
</feature>
<accession>A0A0F7K2N9</accession>
<sequence>MCDLIKKPFKPPRTVSTRRLKLWETERRFHCAILGTCLSLAELHKIIRQTGILQDPRPSDYDAHNALVGCAGQECHAARHLTRFLDKKYRTPINQLAKADAKELANYWQQALRSGNVAGPLWALATHPHTPTELLRQVFGDVHMLSHLAGASNRADLQRMTALEETVTELRETAARNKRQHLQQLAQREAVIQQLEAQLLNRLSRDKGTAEAGRTDQEEQLAASRQELSRVVRQLERTRRRLTTLTRRNEQLQQRLASMRTRLNRLEDEQQASELALQQLLSSDNTSEQPTADLSGRKIVYVGGHPSLSPHFRALVEKCHGRFEHHDGGVEESRANLHCLLSKADMVFCPIDCISHDACQKVKRFCKRNAKAFIPLRSSGLSAFAKELSQIPHTPN</sequence>
<keyword evidence="2" id="KW-0175">Coiled coil</keyword>
<gene>
    <name evidence="3" type="ORF">AAY24_13415</name>
</gene>
<evidence type="ECO:0000256" key="1">
    <source>
        <dbReference type="ARBA" id="ARBA00007189"/>
    </source>
</evidence>
<evidence type="ECO:0000313" key="3">
    <source>
        <dbReference type="EMBL" id="AKH21193.1"/>
    </source>
</evidence>
<evidence type="ECO:0008006" key="5">
    <source>
        <dbReference type="Google" id="ProtNLM"/>
    </source>
</evidence>
<dbReference type="KEGG" id="seds:AAY24_13415"/>
<evidence type="ECO:0000313" key="4">
    <source>
        <dbReference type="Proteomes" id="UP000034410"/>
    </source>
</evidence>
<dbReference type="InterPro" id="IPR016772">
    <property type="entry name" value="UCP020408"/>
</dbReference>
<reference evidence="3 4" key="1">
    <citation type="journal article" date="2015" name="Genome Announc.">
        <title>Complete Genome Sequence of Sedimenticola thiotaurini Strain SIP-G1, a Polyphosphate- and Polyhydroxyalkanoate-Accumulating Sulfur-Oxidizing Gammaproteobacterium Isolated from Salt Marsh Sediments.</title>
        <authorList>
            <person name="Flood B.E."/>
            <person name="Jones D.S."/>
            <person name="Bailey J.V."/>
        </authorList>
    </citation>
    <scope>NUCLEOTIDE SEQUENCE [LARGE SCALE GENOMIC DNA]</scope>
    <source>
        <strain evidence="3 4">SIP-G1</strain>
    </source>
</reference>
<dbReference type="PATRIC" id="fig|1543721.4.peg.2778"/>
<comment type="similarity">
    <text evidence="1">Belongs to the UPF0751 family.</text>
</comment>
<evidence type="ECO:0000256" key="2">
    <source>
        <dbReference type="SAM" id="Coils"/>
    </source>
</evidence>
<dbReference type="RefSeq" id="WP_046860122.1">
    <property type="nucleotide sequence ID" value="NZ_CP011412.1"/>
</dbReference>
<protein>
    <recommendedName>
        <fullName evidence="5">DUF2325 domain-containing protein</fullName>
    </recommendedName>
</protein>